<comment type="caution">
    <text evidence="2">The sequence shown here is derived from an EMBL/GenBank/DDBJ whole genome shotgun (WGS) entry which is preliminary data.</text>
</comment>
<feature type="region of interest" description="Disordered" evidence="1">
    <location>
        <begin position="45"/>
        <end position="74"/>
    </location>
</feature>
<dbReference type="Proteomes" id="UP000324222">
    <property type="component" value="Unassembled WGS sequence"/>
</dbReference>
<dbReference type="AlphaFoldDB" id="A0A5B7HL52"/>
<evidence type="ECO:0000313" key="2">
    <source>
        <dbReference type="EMBL" id="MPC73170.1"/>
    </source>
</evidence>
<organism evidence="2 3">
    <name type="scientific">Portunus trituberculatus</name>
    <name type="common">Swimming crab</name>
    <name type="synonym">Neptunus trituberculatus</name>
    <dbReference type="NCBI Taxonomy" id="210409"/>
    <lineage>
        <taxon>Eukaryota</taxon>
        <taxon>Metazoa</taxon>
        <taxon>Ecdysozoa</taxon>
        <taxon>Arthropoda</taxon>
        <taxon>Crustacea</taxon>
        <taxon>Multicrustacea</taxon>
        <taxon>Malacostraca</taxon>
        <taxon>Eumalacostraca</taxon>
        <taxon>Eucarida</taxon>
        <taxon>Decapoda</taxon>
        <taxon>Pleocyemata</taxon>
        <taxon>Brachyura</taxon>
        <taxon>Eubrachyura</taxon>
        <taxon>Portunoidea</taxon>
        <taxon>Portunidae</taxon>
        <taxon>Portuninae</taxon>
        <taxon>Portunus</taxon>
    </lineage>
</organism>
<feature type="region of interest" description="Disordered" evidence="1">
    <location>
        <begin position="144"/>
        <end position="163"/>
    </location>
</feature>
<dbReference type="EMBL" id="VSRR010036228">
    <property type="protein sequence ID" value="MPC73170.1"/>
    <property type="molecule type" value="Genomic_DNA"/>
</dbReference>
<gene>
    <name evidence="2" type="ORF">E2C01_067488</name>
</gene>
<proteinExistence type="predicted"/>
<protein>
    <submittedName>
        <fullName evidence="2">Uncharacterized protein</fullName>
    </submittedName>
</protein>
<evidence type="ECO:0000256" key="1">
    <source>
        <dbReference type="SAM" id="MobiDB-lite"/>
    </source>
</evidence>
<keyword evidence="3" id="KW-1185">Reference proteome</keyword>
<accession>A0A5B7HL52</accession>
<reference evidence="2 3" key="1">
    <citation type="submission" date="2019-05" db="EMBL/GenBank/DDBJ databases">
        <title>Another draft genome of Portunus trituberculatus and its Hox gene families provides insights of decapod evolution.</title>
        <authorList>
            <person name="Jeong J.-H."/>
            <person name="Song I."/>
            <person name="Kim S."/>
            <person name="Choi T."/>
            <person name="Kim D."/>
            <person name="Ryu S."/>
            <person name="Kim W."/>
        </authorList>
    </citation>
    <scope>NUCLEOTIDE SEQUENCE [LARGE SCALE GENOMIC DNA]</scope>
    <source>
        <tissue evidence="2">Muscle</tissue>
    </source>
</reference>
<sequence>MDVNARSYRWSESRSKVCQMFNSGEDETLEHVMLECVKYARDRAADPKARPERDPESPVVSRSRSRRVSDVNTASKKWRATSGRALTSKWLSSSCVFQLRLRGVFGSDLLWYMWWMGLQFAAALHSLVSPSTRDTPAHTWNCTTNGRKQDSTSHTLQVNPQAL</sequence>
<evidence type="ECO:0000313" key="3">
    <source>
        <dbReference type="Proteomes" id="UP000324222"/>
    </source>
</evidence>
<feature type="compositionally biased region" description="Basic and acidic residues" evidence="1">
    <location>
        <begin position="45"/>
        <end position="56"/>
    </location>
</feature>
<name>A0A5B7HL52_PORTR</name>